<evidence type="ECO:0000313" key="10">
    <source>
        <dbReference type="EMBL" id="MCS5711790.1"/>
    </source>
</evidence>
<evidence type="ECO:0000256" key="5">
    <source>
        <dbReference type="ARBA" id="ARBA00022989"/>
    </source>
</evidence>
<keyword evidence="5 8" id="KW-1133">Transmembrane helix</keyword>
<dbReference type="GO" id="GO:0005886">
    <property type="term" value="C:plasma membrane"/>
    <property type="evidence" value="ECO:0007669"/>
    <property type="project" value="UniProtKB-SubCell"/>
</dbReference>
<reference evidence="9" key="1">
    <citation type="submission" date="2015-09" db="EMBL/GenBank/DDBJ databases">
        <title>Draft Genome Sequences of Two Novel Amoeba-resistant Intranuclear Bacteria, Candidatus Berkiella cookevillensis and Candidatus Berkiella aquae.</title>
        <authorList>
            <person name="Mehari Y.T."/>
            <person name="Arivett B.A."/>
            <person name="Farone A.L."/>
            <person name="Gunderson J.H."/>
            <person name="Farone M.B."/>
        </authorList>
    </citation>
    <scope>NUCLEOTIDE SEQUENCE [LARGE SCALE GENOMIC DNA]</scope>
    <source>
        <strain evidence="9">HT99</strain>
    </source>
</reference>
<evidence type="ECO:0000256" key="1">
    <source>
        <dbReference type="ARBA" id="ARBA00004162"/>
    </source>
</evidence>
<dbReference type="InterPro" id="IPR003400">
    <property type="entry name" value="ExbD"/>
</dbReference>
<reference evidence="10" key="2">
    <citation type="journal article" date="2016" name="Genome Announc.">
        <title>Draft Genome Sequences of Two Novel Amoeba-Resistant Intranuclear Bacteria, 'Candidatus Berkiella cookevillensis' and 'Candidatus Berkiella aquae'.</title>
        <authorList>
            <person name="Mehari Y.T."/>
            <person name="Arivett B.A."/>
            <person name="Farone A.L."/>
            <person name="Gunderson J.H."/>
            <person name="Farone M.B."/>
        </authorList>
    </citation>
    <scope>NUCLEOTIDE SEQUENCE</scope>
    <source>
        <strain evidence="10">HT99</strain>
    </source>
</reference>
<comment type="caution">
    <text evidence="9">The sequence shown here is derived from an EMBL/GenBank/DDBJ whole genome shotgun (WGS) entry which is preliminary data.</text>
</comment>
<dbReference type="RefSeq" id="WP_075065025.1">
    <property type="nucleotide sequence ID" value="NZ_LKAJ02000001.1"/>
</dbReference>
<organism evidence="9">
    <name type="scientific">Candidatus Berkiella aquae</name>
    <dbReference type="NCBI Taxonomy" id="295108"/>
    <lineage>
        <taxon>Bacteria</taxon>
        <taxon>Pseudomonadati</taxon>
        <taxon>Pseudomonadota</taxon>
        <taxon>Gammaproteobacteria</taxon>
        <taxon>Candidatus Berkiellales</taxon>
        <taxon>Candidatus Berkiellaceae</taxon>
        <taxon>Candidatus Berkiella</taxon>
    </lineage>
</organism>
<dbReference type="Proteomes" id="UP000051497">
    <property type="component" value="Unassembled WGS sequence"/>
</dbReference>
<accession>A0A0Q9YYL4</accession>
<keyword evidence="7" id="KW-0653">Protein transport</keyword>
<dbReference type="OrthoDB" id="9793581at2"/>
<proteinExistence type="inferred from homology"/>
<dbReference type="AlphaFoldDB" id="A0A0Q9YYL4"/>
<dbReference type="STRING" id="295108.HT99x_00391"/>
<dbReference type="Pfam" id="PF02472">
    <property type="entry name" value="ExbD"/>
    <property type="match status" value="1"/>
</dbReference>
<evidence type="ECO:0000256" key="8">
    <source>
        <dbReference type="SAM" id="Phobius"/>
    </source>
</evidence>
<dbReference type="PANTHER" id="PTHR30558:SF3">
    <property type="entry name" value="BIOPOLYMER TRANSPORT PROTEIN EXBD-RELATED"/>
    <property type="match status" value="1"/>
</dbReference>
<feature type="transmembrane region" description="Helical" evidence="8">
    <location>
        <begin position="12"/>
        <end position="36"/>
    </location>
</feature>
<gene>
    <name evidence="9" type="ORF">HT99x_00391</name>
    <name evidence="10" type="ORF">HT99x_010140</name>
</gene>
<sequence length="144" mass="16056">MKFSERRQEESGIDLTPFIDVVFMLLLFFVVSTTLFKEVTQLKVELPEAHAKAVDKNSHCLEVGIDENGQYFLDGKPVGPQYKRLKKILAEKLREDKLLPLVIVGDKAAPHQAVVSALEVAAELGVTQVQIVAKQEARQQDNGL</sequence>
<keyword evidence="6 8" id="KW-0472">Membrane</keyword>
<comment type="similarity">
    <text evidence="2 7">Belongs to the ExbD/TolR family.</text>
</comment>
<dbReference type="GO" id="GO:0022857">
    <property type="term" value="F:transmembrane transporter activity"/>
    <property type="evidence" value="ECO:0007669"/>
    <property type="project" value="InterPro"/>
</dbReference>
<evidence type="ECO:0000256" key="6">
    <source>
        <dbReference type="ARBA" id="ARBA00023136"/>
    </source>
</evidence>
<dbReference type="EMBL" id="LKAJ02000001">
    <property type="protein sequence ID" value="MCS5711790.1"/>
    <property type="molecule type" value="Genomic_DNA"/>
</dbReference>
<evidence type="ECO:0000313" key="9">
    <source>
        <dbReference type="EMBL" id="KRG22850.1"/>
    </source>
</evidence>
<reference evidence="10" key="3">
    <citation type="submission" date="2021-06" db="EMBL/GenBank/DDBJ databases">
        <title>Genomic Description and Analysis of Intracellular Bacteria, Candidatus Berkiella cookevillensis and Candidatus Berkiella aquae.</title>
        <authorList>
            <person name="Kidane D.T."/>
            <person name="Mehari Y.T."/>
            <person name="Rice F.C."/>
            <person name="Arivett B.A."/>
            <person name="Farone A.L."/>
            <person name="Berk S.G."/>
            <person name="Farone M.B."/>
        </authorList>
    </citation>
    <scope>NUCLEOTIDE SEQUENCE</scope>
    <source>
        <strain evidence="10">HT99</strain>
    </source>
</reference>
<evidence type="ECO:0000256" key="7">
    <source>
        <dbReference type="RuleBase" id="RU003879"/>
    </source>
</evidence>
<protein>
    <submittedName>
        <fullName evidence="9">Biopolymer transport protein ExbD</fullName>
    </submittedName>
    <submittedName>
        <fullName evidence="10">Biopolymer transporter ExbD</fullName>
    </submittedName>
</protein>
<dbReference type="GO" id="GO:0015031">
    <property type="term" value="P:protein transport"/>
    <property type="evidence" value="ECO:0007669"/>
    <property type="project" value="UniProtKB-KW"/>
</dbReference>
<dbReference type="EMBL" id="LKAJ01000001">
    <property type="protein sequence ID" value="KRG22850.1"/>
    <property type="molecule type" value="Genomic_DNA"/>
</dbReference>
<evidence type="ECO:0000256" key="3">
    <source>
        <dbReference type="ARBA" id="ARBA00022475"/>
    </source>
</evidence>
<dbReference type="Gene3D" id="3.30.420.270">
    <property type="match status" value="1"/>
</dbReference>
<keyword evidence="4 7" id="KW-0812">Transmembrane</keyword>
<evidence type="ECO:0000256" key="2">
    <source>
        <dbReference type="ARBA" id="ARBA00005811"/>
    </source>
</evidence>
<name>A0A0Q9YYL4_9GAMM</name>
<evidence type="ECO:0000256" key="4">
    <source>
        <dbReference type="ARBA" id="ARBA00022692"/>
    </source>
</evidence>
<evidence type="ECO:0000313" key="11">
    <source>
        <dbReference type="Proteomes" id="UP000051497"/>
    </source>
</evidence>
<comment type="subcellular location">
    <subcellularLocation>
        <location evidence="1">Cell membrane</location>
        <topology evidence="1">Single-pass membrane protein</topology>
    </subcellularLocation>
    <subcellularLocation>
        <location evidence="7">Cell membrane</location>
        <topology evidence="7">Single-pass type II membrane protein</topology>
    </subcellularLocation>
</comment>
<dbReference type="PATRIC" id="fig|1590043.3.peg.392"/>
<keyword evidence="11" id="KW-1185">Reference proteome</keyword>
<keyword evidence="3" id="KW-1003">Cell membrane</keyword>
<keyword evidence="7" id="KW-0813">Transport</keyword>
<dbReference type="PANTHER" id="PTHR30558">
    <property type="entry name" value="EXBD MEMBRANE COMPONENT OF PMF-DRIVEN MACROMOLECULE IMPORT SYSTEM"/>
    <property type="match status" value="1"/>
</dbReference>